<evidence type="ECO:0000256" key="2">
    <source>
        <dbReference type="ARBA" id="ARBA00022771"/>
    </source>
</evidence>
<dbReference type="InterPro" id="IPR043145">
    <property type="entry name" value="Znf_ZZ_sf"/>
</dbReference>
<dbReference type="EMBL" id="ML987194">
    <property type="protein sequence ID" value="KAF2249893.1"/>
    <property type="molecule type" value="Genomic_DNA"/>
</dbReference>
<name>A0A6A6IK54_9PLEO</name>
<keyword evidence="6" id="KW-1185">Reference proteome</keyword>
<evidence type="ECO:0000256" key="3">
    <source>
        <dbReference type="ARBA" id="ARBA00022833"/>
    </source>
</evidence>
<dbReference type="PANTHER" id="PTHR24148">
    <property type="entry name" value="ANKYRIN REPEAT DOMAIN-CONTAINING PROTEIN 39 HOMOLOG-RELATED"/>
    <property type="match status" value="1"/>
</dbReference>
<evidence type="ECO:0000313" key="5">
    <source>
        <dbReference type="EMBL" id="KAF2249893.1"/>
    </source>
</evidence>
<evidence type="ECO:0000313" key="6">
    <source>
        <dbReference type="Proteomes" id="UP000800094"/>
    </source>
</evidence>
<dbReference type="Gene3D" id="3.30.60.90">
    <property type="match status" value="1"/>
</dbReference>
<dbReference type="InterPro" id="IPR011990">
    <property type="entry name" value="TPR-like_helical_dom_sf"/>
</dbReference>
<gene>
    <name evidence="5" type="ORF">BU26DRAFT_292034</name>
</gene>
<organism evidence="5 6">
    <name type="scientific">Trematosphaeria pertusa</name>
    <dbReference type="NCBI Taxonomy" id="390896"/>
    <lineage>
        <taxon>Eukaryota</taxon>
        <taxon>Fungi</taxon>
        <taxon>Dikarya</taxon>
        <taxon>Ascomycota</taxon>
        <taxon>Pezizomycotina</taxon>
        <taxon>Dothideomycetes</taxon>
        <taxon>Pleosporomycetidae</taxon>
        <taxon>Pleosporales</taxon>
        <taxon>Massarineae</taxon>
        <taxon>Trematosphaeriaceae</taxon>
        <taxon>Trematosphaeria</taxon>
    </lineage>
</organism>
<feature type="domain" description="Heterokaryon incompatibility" evidence="4">
    <location>
        <begin position="456"/>
        <end position="597"/>
    </location>
</feature>
<dbReference type="GO" id="GO:0008270">
    <property type="term" value="F:zinc ion binding"/>
    <property type="evidence" value="ECO:0007669"/>
    <property type="project" value="UniProtKB-KW"/>
</dbReference>
<dbReference type="InterPro" id="IPR010730">
    <property type="entry name" value="HET"/>
</dbReference>
<dbReference type="RefSeq" id="XP_033684897.1">
    <property type="nucleotide sequence ID" value="XM_033821653.1"/>
</dbReference>
<protein>
    <submittedName>
        <fullName evidence="5">HET-domain-containing protein</fullName>
    </submittedName>
</protein>
<keyword evidence="2" id="KW-0863">Zinc-finger</keyword>
<dbReference type="Gene3D" id="1.25.40.10">
    <property type="entry name" value="Tetratricopeptide repeat domain"/>
    <property type="match status" value="1"/>
</dbReference>
<dbReference type="GeneID" id="54574983"/>
<keyword evidence="1" id="KW-0479">Metal-binding</keyword>
<reference evidence="5" key="1">
    <citation type="journal article" date="2020" name="Stud. Mycol.">
        <title>101 Dothideomycetes genomes: a test case for predicting lifestyles and emergence of pathogens.</title>
        <authorList>
            <person name="Haridas S."/>
            <person name="Albert R."/>
            <person name="Binder M."/>
            <person name="Bloem J."/>
            <person name="Labutti K."/>
            <person name="Salamov A."/>
            <person name="Andreopoulos B."/>
            <person name="Baker S."/>
            <person name="Barry K."/>
            <person name="Bills G."/>
            <person name="Bluhm B."/>
            <person name="Cannon C."/>
            <person name="Castanera R."/>
            <person name="Culley D."/>
            <person name="Daum C."/>
            <person name="Ezra D."/>
            <person name="Gonzalez J."/>
            <person name="Henrissat B."/>
            <person name="Kuo A."/>
            <person name="Liang C."/>
            <person name="Lipzen A."/>
            <person name="Lutzoni F."/>
            <person name="Magnuson J."/>
            <person name="Mondo S."/>
            <person name="Nolan M."/>
            <person name="Ohm R."/>
            <person name="Pangilinan J."/>
            <person name="Park H.-J."/>
            <person name="Ramirez L."/>
            <person name="Alfaro M."/>
            <person name="Sun H."/>
            <person name="Tritt A."/>
            <person name="Yoshinaga Y."/>
            <person name="Zwiers L.-H."/>
            <person name="Turgeon B."/>
            <person name="Goodwin S."/>
            <person name="Spatafora J."/>
            <person name="Crous P."/>
            <person name="Grigoriev I."/>
        </authorList>
    </citation>
    <scope>NUCLEOTIDE SEQUENCE</scope>
    <source>
        <strain evidence="5">CBS 122368</strain>
    </source>
</reference>
<proteinExistence type="predicted"/>
<evidence type="ECO:0000259" key="4">
    <source>
        <dbReference type="Pfam" id="PF06985"/>
    </source>
</evidence>
<dbReference type="InterPro" id="IPR052895">
    <property type="entry name" value="HetReg/Transcr_Mod"/>
</dbReference>
<feature type="non-terminal residue" evidence="5">
    <location>
        <position position="1273"/>
    </location>
</feature>
<keyword evidence="3" id="KW-0862">Zinc</keyword>
<accession>A0A6A6IK54</accession>
<feature type="non-terminal residue" evidence="5">
    <location>
        <position position="1"/>
    </location>
</feature>
<dbReference type="SUPFAM" id="SSF57850">
    <property type="entry name" value="RING/U-box"/>
    <property type="match status" value="1"/>
</dbReference>
<dbReference type="OrthoDB" id="5029321at2759"/>
<dbReference type="Pfam" id="PF06985">
    <property type="entry name" value="HET"/>
    <property type="match status" value="1"/>
</dbReference>
<sequence length="1273" mass="145953">LHQSEQYYRRALSACEKVYGYSAKPTLRTLKILIGAIWDCDRQEECEPLCRRALRGHLDRFGSDHEETIQVMEWLGCKLYYSNPGETECLFLARLETLQIVRGSFHPSTIAAATDISQVYFDQCYRSIVNDPCDTTGEALHQIVKVASFYDRCPPGWGKSMFMLGRMCLWCGDEHNAQVAFNIALQQQYSNRICDGCEKVFDGIVRLRAICRVCKDTDLCDSCYTVYRNDTSHVAVLVDQCRGHSFFEVTEADLVDFNIYLWVKKLRSRNEEELADRKKEAESRLKCYYIGENPHADYTWHGFTRIRDDIPPGDDWDLQPTVLEDIDNDLLAMRAYQVREWVPRLLLNWFSVRDREHYSLPEWAEGGEATLYDSLTKVHAQAEALLRIALGSRRTQGQVETPREDPKIGSNSIYVREDFILDRKLPQIRVLELISHDSTTVKCKIARLNLLDKPIYDALSYVWGPSEPSKWMEIDGRAIPITPNLFAALCSLCQDSSLRRLWVDAICINQDDVDEKEQQIAMMADIYRSATTVRIYLGGNLPTRLGLLDYWNREGKEPDEHLEDTLPRLGISMQGLLDDFMDFVSRPWWTRVWTQQEYTLAAHGPVFYLGSRSVLASETWKDFERLHNAVVNVSTPFMGSHDVELKTNLSLQKRIRVVIHAAYTLNRRHEGRNGLAFHTPLAGLFEHFVLLRSTDPRDKIFGLREIAEPVVQRLFQPNYRAPVEDVFEKLAAWLLVFDLWEEMFWNYPLKLSAGNLSRNIPSWVPDFSRPLSWSSDELHSRVVETPDACDCLPLTALEPQMNLLPSVREGAHVAGPVIYDGILALGGRELDGISNVFHMGHGLWHNLLPRLWYLDQFFTRENPVVLYYASDPLSQLLRRYSQRQLHGWAFRSHHHPGADLTIAFSQDSLTHPEVFKILLDRCQCIQRELVTLSDIVKVEDYIVISDHQFERMEHDPPLAEDQRSCIEETKATIQNVFLGVASRLAKLLGYLAHGLKHPLGILGAALFNYENLESQLKRLRRPSSSSSPDTLMIKLLAAKLGPLIEVTSTESVVPGVPFAGIDEPIYEDLQSHITECESEPEVQLRVRFVLQVAETLRAVASKHICQGHLPDRDLAFAKATGPPPFSDDADREFEKYAEIVRRAGEAYRKDNSVRTLEDSEADANDGQNKLDRHEAQVAQQSQHKRKLFSRVFEELEAQFKDRTFFVTKRGFVGYGAPGVSDIRVADTVILLENARMPLVVRTKTQEHFEIVGFSIVRELIKEDWKSLEELKTL</sequence>
<dbReference type="Proteomes" id="UP000800094">
    <property type="component" value="Unassembled WGS sequence"/>
</dbReference>
<evidence type="ECO:0000256" key="1">
    <source>
        <dbReference type="ARBA" id="ARBA00022723"/>
    </source>
</evidence>
<dbReference type="PANTHER" id="PTHR24148:SF82">
    <property type="entry name" value="HETEROKARYON INCOMPATIBILITY DOMAIN-CONTAINING PROTEIN"/>
    <property type="match status" value="1"/>
</dbReference>
<dbReference type="AlphaFoldDB" id="A0A6A6IK54"/>